<comment type="function">
    <text evidence="1 12">Mannosylates Man(2)GlcNAc(2)-dolichol diphosphate and Man(1)GlcNAc(2)-dolichol diphosphate to form Man(3)GlcNAc(2)-dolichol diphosphate.</text>
</comment>
<dbReference type="PANTHER" id="PTHR45918:SF1">
    <property type="entry name" value="ALPHA-1,3_1,6-MANNOSYLTRANSFERASE ALG2"/>
    <property type="match status" value="1"/>
</dbReference>
<dbReference type="InterPro" id="IPR028098">
    <property type="entry name" value="Glyco_trans_4-like_N"/>
</dbReference>
<dbReference type="EC" id="2.4.1.132" evidence="12"/>
<accession>A0A9P5JZF5</accession>
<keyword evidence="16" id="KW-1185">Reference proteome</keyword>
<keyword evidence="5 12" id="KW-0808">Transferase</keyword>
<comment type="similarity">
    <text evidence="12">Belongs to the glycosyltransferase group 1 family.</text>
</comment>
<evidence type="ECO:0000256" key="3">
    <source>
        <dbReference type="ARBA" id="ARBA00004922"/>
    </source>
</evidence>
<comment type="catalytic activity">
    <reaction evidence="11 12">
        <text>an alpha-D-Man-(1-&gt;3)-beta-D-Man-(1-&gt;4)-beta-D-GlcNAc-(1-&gt;4)-alpha-D-GlcNAc-diphospho-di-trans,poly-cis-dolichol + GDP-alpha-D-mannose = an alpha-D-Man-(1-&gt;3)-[alpha-D-Man-(1-&gt;6)]-beta-D-Man-(1-&gt;4)-beta-D-GlcNAc-(1-&gt;4)-alpha-D-GlcNAc-diphospho-di-trans,poly-cis-dolichol + GDP + H(+)</text>
        <dbReference type="Rhea" id="RHEA:29519"/>
        <dbReference type="Rhea" id="RHEA-COMP:19513"/>
        <dbReference type="Rhea" id="RHEA-COMP:19515"/>
        <dbReference type="ChEBI" id="CHEBI:15378"/>
        <dbReference type="ChEBI" id="CHEBI:57527"/>
        <dbReference type="ChEBI" id="CHEBI:58189"/>
        <dbReference type="ChEBI" id="CHEBI:132510"/>
        <dbReference type="ChEBI" id="CHEBI:132511"/>
        <dbReference type="EC" id="2.4.1.257"/>
    </reaction>
    <physiologicalReaction direction="left-to-right" evidence="11 12">
        <dbReference type="Rhea" id="RHEA:29520"/>
    </physiologicalReaction>
</comment>
<evidence type="ECO:0000256" key="6">
    <source>
        <dbReference type="ARBA" id="ARBA00022692"/>
    </source>
</evidence>
<keyword evidence="8 12" id="KW-1133">Transmembrane helix</keyword>
<keyword evidence="7 12" id="KW-0256">Endoplasmic reticulum</keyword>
<dbReference type="AlphaFoldDB" id="A0A9P5JZF5"/>
<feature type="transmembrane region" description="Helical" evidence="12">
    <location>
        <begin position="455"/>
        <end position="477"/>
    </location>
</feature>
<comment type="caution">
    <text evidence="15">The sequence shown here is derived from an EMBL/GenBank/DDBJ whole genome shotgun (WGS) entry which is preliminary data.</text>
</comment>
<comment type="subcellular location">
    <subcellularLocation>
        <location evidence="2 12">Endoplasmic reticulum membrane</location>
    </subcellularLocation>
</comment>
<comment type="pathway">
    <text evidence="3 12">Protein modification; protein glycosylation.</text>
</comment>
<dbReference type="Pfam" id="PF13439">
    <property type="entry name" value="Glyco_transf_4"/>
    <property type="match status" value="1"/>
</dbReference>
<dbReference type="EMBL" id="WHVB01000022">
    <property type="protein sequence ID" value="KAF8471645.1"/>
    <property type="molecule type" value="Genomic_DNA"/>
</dbReference>
<protein>
    <recommendedName>
        <fullName evidence="12">Alpha-1,3/1,6-mannosyltransferase ALG2</fullName>
        <ecNumber evidence="12">2.4.1.132</ecNumber>
        <ecNumber evidence="12">2.4.1.257</ecNumber>
    </recommendedName>
    <alternativeName>
        <fullName evidence="12">GDP-Man:Man(1)GlcNAc(2)-PP-Dol alpha-1,3-mannosyltransferase</fullName>
    </alternativeName>
</protein>
<gene>
    <name evidence="15" type="ORF">DFH94DRAFT_768743</name>
</gene>
<keyword evidence="9 12" id="KW-0472">Membrane</keyword>
<dbReference type="GO" id="GO:0102704">
    <property type="term" value="F:GDP-Man:Man(2)GlcNAc(2)-PP-Dol alpha-1,6-mannosyltransferase activity"/>
    <property type="evidence" value="ECO:0007669"/>
    <property type="project" value="UniProtKB-UniRule"/>
</dbReference>
<name>A0A9P5JZF5_9AGAM</name>
<dbReference type="GO" id="GO:0004378">
    <property type="term" value="F:GDP-Man:Man(1)GlcNAc(2)-PP-Dol alpha-1,3-mannosyltransferase activity"/>
    <property type="evidence" value="ECO:0007669"/>
    <property type="project" value="UniProtKB-UniRule"/>
</dbReference>
<dbReference type="GO" id="GO:0005789">
    <property type="term" value="C:endoplasmic reticulum membrane"/>
    <property type="evidence" value="ECO:0007669"/>
    <property type="project" value="UniProtKB-SubCell"/>
</dbReference>
<evidence type="ECO:0000256" key="1">
    <source>
        <dbReference type="ARBA" id="ARBA00003142"/>
    </source>
</evidence>
<proteinExistence type="inferred from homology"/>
<keyword evidence="4 12" id="KW-0328">Glycosyltransferase</keyword>
<dbReference type="SUPFAM" id="SSF53756">
    <property type="entry name" value="UDP-Glycosyltransferase/glycogen phosphorylase"/>
    <property type="match status" value="1"/>
</dbReference>
<evidence type="ECO:0000256" key="5">
    <source>
        <dbReference type="ARBA" id="ARBA00022679"/>
    </source>
</evidence>
<evidence type="ECO:0000259" key="14">
    <source>
        <dbReference type="Pfam" id="PF13439"/>
    </source>
</evidence>
<dbReference type="InterPro" id="IPR027054">
    <property type="entry name" value="ALG2"/>
</dbReference>
<dbReference type="Proteomes" id="UP000759537">
    <property type="component" value="Unassembled WGS sequence"/>
</dbReference>
<evidence type="ECO:0000256" key="12">
    <source>
        <dbReference type="RuleBase" id="RU367136"/>
    </source>
</evidence>
<dbReference type="EC" id="2.4.1.257" evidence="12"/>
<keyword evidence="6 12" id="KW-0812">Transmembrane</keyword>
<evidence type="ECO:0000313" key="16">
    <source>
        <dbReference type="Proteomes" id="UP000759537"/>
    </source>
</evidence>
<comment type="catalytic activity">
    <reaction evidence="10 12">
        <text>a beta-D-Man-(1-&gt;4)-beta-D-GlcNAc-(1-&gt;4)-alpha-D-GlcNAc-diphospho-di-trans,poly-cis-dolichol + GDP-alpha-D-mannose = an alpha-D-Man-(1-&gt;3)-beta-D-Man-(1-&gt;4)-beta-D-GlcNAc-(1-&gt;4)-alpha-D-GlcNAc-diphospho-di-trans,poly-cis-dolichol + GDP + H(+)</text>
        <dbReference type="Rhea" id="RHEA:29515"/>
        <dbReference type="Rhea" id="RHEA-COMP:19511"/>
        <dbReference type="Rhea" id="RHEA-COMP:19513"/>
        <dbReference type="ChEBI" id="CHEBI:15378"/>
        <dbReference type="ChEBI" id="CHEBI:57527"/>
        <dbReference type="ChEBI" id="CHEBI:58189"/>
        <dbReference type="ChEBI" id="CHEBI:58472"/>
        <dbReference type="ChEBI" id="CHEBI:132510"/>
        <dbReference type="EC" id="2.4.1.132"/>
    </reaction>
    <physiologicalReaction direction="left-to-right" evidence="10 12">
        <dbReference type="Rhea" id="RHEA:29516"/>
    </physiologicalReaction>
</comment>
<evidence type="ECO:0000256" key="10">
    <source>
        <dbReference type="ARBA" id="ARBA00045103"/>
    </source>
</evidence>
<dbReference type="InterPro" id="IPR001296">
    <property type="entry name" value="Glyco_trans_1"/>
</dbReference>
<evidence type="ECO:0000256" key="11">
    <source>
        <dbReference type="ARBA" id="ARBA00045104"/>
    </source>
</evidence>
<reference evidence="15" key="1">
    <citation type="submission" date="2019-10" db="EMBL/GenBank/DDBJ databases">
        <authorList>
            <consortium name="DOE Joint Genome Institute"/>
            <person name="Kuo A."/>
            <person name="Miyauchi S."/>
            <person name="Kiss E."/>
            <person name="Drula E."/>
            <person name="Kohler A."/>
            <person name="Sanchez-Garcia M."/>
            <person name="Andreopoulos B."/>
            <person name="Barry K.W."/>
            <person name="Bonito G."/>
            <person name="Buee M."/>
            <person name="Carver A."/>
            <person name="Chen C."/>
            <person name="Cichocki N."/>
            <person name="Clum A."/>
            <person name="Culley D."/>
            <person name="Crous P.W."/>
            <person name="Fauchery L."/>
            <person name="Girlanda M."/>
            <person name="Hayes R."/>
            <person name="Keri Z."/>
            <person name="LaButti K."/>
            <person name="Lipzen A."/>
            <person name="Lombard V."/>
            <person name="Magnuson J."/>
            <person name="Maillard F."/>
            <person name="Morin E."/>
            <person name="Murat C."/>
            <person name="Nolan M."/>
            <person name="Ohm R."/>
            <person name="Pangilinan J."/>
            <person name="Pereira M."/>
            <person name="Perotto S."/>
            <person name="Peter M."/>
            <person name="Riley R."/>
            <person name="Sitrit Y."/>
            <person name="Stielow B."/>
            <person name="Szollosi G."/>
            <person name="Zifcakova L."/>
            <person name="Stursova M."/>
            <person name="Spatafora J.W."/>
            <person name="Tedersoo L."/>
            <person name="Vaario L.-M."/>
            <person name="Yamada A."/>
            <person name="Yan M."/>
            <person name="Wang P."/>
            <person name="Xu J."/>
            <person name="Bruns T."/>
            <person name="Baldrian P."/>
            <person name="Vilgalys R."/>
            <person name="Henrissat B."/>
            <person name="Grigoriev I.V."/>
            <person name="Hibbett D."/>
            <person name="Nagy L.G."/>
            <person name="Martin F.M."/>
        </authorList>
    </citation>
    <scope>NUCLEOTIDE SEQUENCE</scope>
    <source>
        <strain evidence="15">Prilba</strain>
    </source>
</reference>
<evidence type="ECO:0000256" key="4">
    <source>
        <dbReference type="ARBA" id="ARBA00022676"/>
    </source>
</evidence>
<dbReference type="PANTHER" id="PTHR45918">
    <property type="entry name" value="ALPHA-1,3/1,6-MANNOSYLTRANSFERASE ALG2"/>
    <property type="match status" value="1"/>
</dbReference>
<sequence length="478" mass="52685">MPPLRIAFIHPDLGIGGAERLVVDAAVGLQKLGHTVEIYTSHHDTAHCFDETRDGTLVVHPIHPPFPRNIRGRLHILLAHLRQLHLIYRLLQTDAATYDVYFVDQLSTCIPAIRFLARKRVVFYCHFPDKLLANGEFVQGKMKKRGSALKRAYRLPMDWLEEITTRNADIILANSSFTSGVFKAYFPSISQEPRVVHPGINLLTYEPVGNSGEPDIIMVSSDRPTFLSLNRFEKKKNVALAIDAFALFKQALMKAGNRERLRNSRLVIGGGYDPRVEENMMTLVALIDRAKSASLSYNIISSPSSRTPIPPFNTTTEDPDILFLLNFTTAQRAALLTASSTLALLYTPANEHFGIVPIEAMSSGLPVLACNSGGPTESIIDEPPTARTGWLRAPEASGWADVLNEIAGLAPSERSDLADRARARAREHFGMEAMALKLERALVEAAEMGPVPAPAVLWFGSFVAVALFAYIMATIYAS</sequence>
<evidence type="ECO:0000259" key="13">
    <source>
        <dbReference type="Pfam" id="PF00534"/>
    </source>
</evidence>
<dbReference type="Pfam" id="PF00534">
    <property type="entry name" value="Glycos_transf_1"/>
    <property type="match status" value="1"/>
</dbReference>
<evidence type="ECO:0000256" key="2">
    <source>
        <dbReference type="ARBA" id="ARBA00004586"/>
    </source>
</evidence>
<feature type="domain" description="Glycosyl transferase family 1" evidence="13">
    <location>
        <begin position="333"/>
        <end position="421"/>
    </location>
</feature>
<evidence type="ECO:0000256" key="8">
    <source>
        <dbReference type="ARBA" id="ARBA00022989"/>
    </source>
</evidence>
<feature type="domain" description="Glycosyltransferase subfamily 4-like N-terminal" evidence="14">
    <location>
        <begin position="15"/>
        <end position="202"/>
    </location>
</feature>
<dbReference type="OrthoDB" id="448893at2759"/>
<evidence type="ECO:0000256" key="9">
    <source>
        <dbReference type="ARBA" id="ARBA00023136"/>
    </source>
</evidence>
<evidence type="ECO:0000313" key="15">
    <source>
        <dbReference type="EMBL" id="KAF8471645.1"/>
    </source>
</evidence>
<evidence type="ECO:0000256" key="7">
    <source>
        <dbReference type="ARBA" id="ARBA00022824"/>
    </source>
</evidence>
<dbReference type="Gene3D" id="3.40.50.2000">
    <property type="entry name" value="Glycogen Phosphorylase B"/>
    <property type="match status" value="2"/>
</dbReference>
<organism evidence="15 16">
    <name type="scientific">Russula ochroleuca</name>
    <dbReference type="NCBI Taxonomy" id="152965"/>
    <lineage>
        <taxon>Eukaryota</taxon>
        <taxon>Fungi</taxon>
        <taxon>Dikarya</taxon>
        <taxon>Basidiomycota</taxon>
        <taxon>Agaricomycotina</taxon>
        <taxon>Agaricomycetes</taxon>
        <taxon>Russulales</taxon>
        <taxon>Russulaceae</taxon>
        <taxon>Russula</taxon>
    </lineage>
</organism>
<reference evidence="15" key="2">
    <citation type="journal article" date="2020" name="Nat. Commun.">
        <title>Large-scale genome sequencing of mycorrhizal fungi provides insights into the early evolution of symbiotic traits.</title>
        <authorList>
            <person name="Miyauchi S."/>
            <person name="Kiss E."/>
            <person name="Kuo A."/>
            <person name="Drula E."/>
            <person name="Kohler A."/>
            <person name="Sanchez-Garcia M."/>
            <person name="Morin E."/>
            <person name="Andreopoulos B."/>
            <person name="Barry K.W."/>
            <person name="Bonito G."/>
            <person name="Buee M."/>
            <person name="Carver A."/>
            <person name="Chen C."/>
            <person name="Cichocki N."/>
            <person name="Clum A."/>
            <person name="Culley D."/>
            <person name="Crous P.W."/>
            <person name="Fauchery L."/>
            <person name="Girlanda M."/>
            <person name="Hayes R.D."/>
            <person name="Keri Z."/>
            <person name="LaButti K."/>
            <person name="Lipzen A."/>
            <person name="Lombard V."/>
            <person name="Magnuson J."/>
            <person name="Maillard F."/>
            <person name="Murat C."/>
            <person name="Nolan M."/>
            <person name="Ohm R.A."/>
            <person name="Pangilinan J."/>
            <person name="Pereira M.F."/>
            <person name="Perotto S."/>
            <person name="Peter M."/>
            <person name="Pfister S."/>
            <person name="Riley R."/>
            <person name="Sitrit Y."/>
            <person name="Stielow J.B."/>
            <person name="Szollosi G."/>
            <person name="Zifcakova L."/>
            <person name="Stursova M."/>
            <person name="Spatafora J.W."/>
            <person name="Tedersoo L."/>
            <person name="Vaario L.M."/>
            <person name="Yamada A."/>
            <person name="Yan M."/>
            <person name="Wang P."/>
            <person name="Xu J."/>
            <person name="Bruns T."/>
            <person name="Baldrian P."/>
            <person name="Vilgalys R."/>
            <person name="Dunand C."/>
            <person name="Henrissat B."/>
            <person name="Grigoriev I.V."/>
            <person name="Hibbett D."/>
            <person name="Nagy L.G."/>
            <person name="Martin F.M."/>
        </authorList>
    </citation>
    <scope>NUCLEOTIDE SEQUENCE</scope>
    <source>
        <strain evidence="15">Prilba</strain>
    </source>
</reference>